<feature type="compositionally biased region" description="Basic residues" evidence="1">
    <location>
        <begin position="82"/>
        <end position="94"/>
    </location>
</feature>
<reference evidence="2" key="1">
    <citation type="journal article" date="2023" name="Mol. Phylogenet. Evol.">
        <title>Genome-scale phylogeny and comparative genomics of the fungal order Sordariales.</title>
        <authorList>
            <person name="Hensen N."/>
            <person name="Bonometti L."/>
            <person name="Westerberg I."/>
            <person name="Brannstrom I.O."/>
            <person name="Guillou S."/>
            <person name="Cros-Aarteil S."/>
            <person name="Calhoun S."/>
            <person name="Haridas S."/>
            <person name="Kuo A."/>
            <person name="Mondo S."/>
            <person name="Pangilinan J."/>
            <person name="Riley R."/>
            <person name="LaButti K."/>
            <person name="Andreopoulos B."/>
            <person name="Lipzen A."/>
            <person name="Chen C."/>
            <person name="Yan M."/>
            <person name="Daum C."/>
            <person name="Ng V."/>
            <person name="Clum A."/>
            <person name="Steindorff A."/>
            <person name="Ohm R.A."/>
            <person name="Martin F."/>
            <person name="Silar P."/>
            <person name="Natvig D.O."/>
            <person name="Lalanne C."/>
            <person name="Gautier V."/>
            <person name="Ament-Velasquez S.L."/>
            <person name="Kruys A."/>
            <person name="Hutchinson M.I."/>
            <person name="Powell A.J."/>
            <person name="Barry K."/>
            <person name="Miller A.N."/>
            <person name="Grigoriev I.V."/>
            <person name="Debuchy R."/>
            <person name="Gladieux P."/>
            <person name="Hiltunen Thoren M."/>
            <person name="Johannesson H."/>
        </authorList>
    </citation>
    <scope>NUCLEOTIDE SEQUENCE</scope>
    <source>
        <strain evidence="2">CBS 955.72</strain>
    </source>
</reference>
<keyword evidence="3" id="KW-1185">Reference proteome</keyword>
<dbReference type="EMBL" id="JAUIQD010000007">
    <property type="protein sequence ID" value="KAK3343671.1"/>
    <property type="molecule type" value="Genomic_DNA"/>
</dbReference>
<accession>A0AAJ0H8C7</accession>
<evidence type="ECO:0000313" key="3">
    <source>
        <dbReference type="Proteomes" id="UP001275084"/>
    </source>
</evidence>
<reference evidence="2" key="2">
    <citation type="submission" date="2023-06" db="EMBL/GenBank/DDBJ databases">
        <authorList>
            <consortium name="Lawrence Berkeley National Laboratory"/>
            <person name="Haridas S."/>
            <person name="Hensen N."/>
            <person name="Bonometti L."/>
            <person name="Westerberg I."/>
            <person name="Brannstrom I.O."/>
            <person name="Guillou S."/>
            <person name="Cros-Aarteil S."/>
            <person name="Calhoun S."/>
            <person name="Kuo A."/>
            <person name="Mondo S."/>
            <person name="Pangilinan J."/>
            <person name="Riley R."/>
            <person name="Labutti K."/>
            <person name="Andreopoulos B."/>
            <person name="Lipzen A."/>
            <person name="Chen C."/>
            <person name="Yanf M."/>
            <person name="Daum C."/>
            <person name="Ng V."/>
            <person name="Clum A."/>
            <person name="Steindorff A."/>
            <person name="Ohm R."/>
            <person name="Martin F."/>
            <person name="Silar P."/>
            <person name="Natvig D."/>
            <person name="Lalanne C."/>
            <person name="Gautier V."/>
            <person name="Ament-Velasquez S.L."/>
            <person name="Kruys A."/>
            <person name="Hutchinson M.I."/>
            <person name="Powell A.J."/>
            <person name="Barry K."/>
            <person name="Miller A.N."/>
            <person name="Grigoriev I.V."/>
            <person name="Debuchy R."/>
            <person name="Gladieux P."/>
            <person name="Thoren M.H."/>
            <person name="Johannesson H."/>
        </authorList>
    </citation>
    <scope>NUCLEOTIDE SEQUENCE</scope>
    <source>
        <strain evidence="2">CBS 955.72</strain>
    </source>
</reference>
<name>A0AAJ0H8C7_9PEZI</name>
<protein>
    <submittedName>
        <fullName evidence="2">Uncharacterized protein</fullName>
    </submittedName>
</protein>
<dbReference type="AlphaFoldDB" id="A0AAJ0H8C7"/>
<evidence type="ECO:0000313" key="2">
    <source>
        <dbReference type="EMBL" id="KAK3343671.1"/>
    </source>
</evidence>
<feature type="region of interest" description="Disordered" evidence="1">
    <location>
        <begin position="62"/>
        <end position="151"/>
    </location>
</feature>
<dbReference type="SUPFAM" id="SSF53448">
    <property type="entry name" value="Nucleotide-diphospho-sugar transferases"/>
    <property type="match status" value="1"/>
</dbReference>
<comment type="caution">
    <text evidence="2">The sequence shown here is derived from an EMBL/GenBank/DDBJ whole genome shotgun (WGS) entry which is preliminary data.</text>
</comment>
<dbReference type="InterPro" id="IPR029044">
    <property type="entry name" value="Nucleotide-diphossugar_trans"/>
</dbReference>
<feature type="compositionally biased region" description="Basic and acidic residues" evidence="1">
    <location>
        <begin position="95"/>
        <end position="123"/>
    </location>
</feature>
<organism evidence="2 3">
    <name type="scientific">Lasiosphaeria hispida</name>
    <dbReference type="NCBI Taxonomy" id="260671"/>
    <lineage>
        <taxon>Eukaryota</taxon>
        <taxon>Fungi</taxon>
        <taxon>Dikarya</taxon>
        <taxon>Ascomycota</taxon>
        <taxon>Pezizomycotina</taxon>
        <taxon>Sordariomycetes</taxon>
        <taxon>Sordariomycetidae</taxon>
        <taxon>Sordariales</taxon>
        <taxon>Lasiosphaeriaceae</taxon>
        <taxon>Lasiosphaeria</taxon>
    </lineage>
</organism>
<evidence type="ECO:0000256" key="1">
    <source>
        <dbReference type="SAM" id="MobiDB-lite"/>
    </source>
</evidence>
<gene>
    <name evidence="2" type="ORF">B0T25DRAFT_554912</name>
</gene>
<proteinExistence type="predicted"/>
<dbReference type="Proteomes" id="UP001275084">
    <property type="component" value="Unassembled WGS sequence"/>
</dbReference>
<sequence length="560" mass="62879">MARVVHMSVRARYRLLTVCAALGVLCTVYSSVSLSAASVVQWTAKLSSASKQLPPLLTEGSSRLWSELSRPPPPPPEDPKIAKTKKGGGKKKKTPAKESDDGNDAAPKKEPDDDKAQVPRESLENNFFSWQGPDYVPGPKPPYKPARERGPPVPDPFPLLSQNLKPSKLAGLLRAPKTNRPPKRHYAEETPLLVGFTRNWPQLLQCIVSYVAAGWPATDIYVIENTGVMHANRDGLLTLQNPFYLNHSQLAQLGVNLLITPTLLTFAQLQNFYTYTALERNWTDFFWSHQDVLVLSMENETFPADTPLPGSARADLPVTYTLYDRAVGVLQYLRQPGVPRWANHFFAYDHLTLVHRDAVIGVGGWDTHIPFYATDCDMYVRLMWAGYWQGETEIGMILDVATVLDDVGALLRVPGVHASFQGDPGPGKEGKRKRFRAKGVKEKAEEERRRAVERDGETWEHLVEVARRMEEAKYVDGGGWRNQWQLRQSGGDGEPFARDPEGFETGLRMMIDTGRAVFAEKWGHRGCDIAKMNIRADDAWRLERDWDPETEGAGHEGDEW</sequence>
<feature type="region of interest" description="Disordered" evidence="1">
    <location>
        <begin position="420"/>
        <end position="440"/>
    </location>
</feature>